<evidence type="ECO:0000256" key="4">
    <source>
        <dbReference type="ARBA" id="ARBA00022763"/>
    </source>
</evidence>
<dbReference type="GO" id="GO:0051536">
    <property type="term" value="F:iron-sulfur cluster binding"/>
    <property type="evidence" value="ECO:0007669"/>
    <property type="project" value="UniProtKB-KW"/>
</dbReference>
<evidence type="ECO:0000256" key="9">
    <source>
        <dbReference type="ARBA" id="ARBA00023295"/>
    </source>
</evidence>
<dbReference type="Pfam" id="PF00730">
    <property type="entry name" value="HhH-GPD"/>
    <property type="match status" value="1"/>
</dbReference>
<dbReference type="PANTHER" id="PTHR42944">
    <property type="entry name" value="ADENINE DNA GLYCOSYLASE"/>
    <property type="match status" value="1"/>
</dbReference>
<feature type="non-terminal residue" evidence="11">
    <location>
        <position position="114"/>
    </location>
</feature>
<name>A0A0F8Z920_9ZZZZ</name>
<feature type="domain" description="HhH-GPD" evidence="10">
    <location>
        <begin position="33"/>
        <end position="95"/>
    </location>
</feature>
<keyword evidence="9" id="KW-0326">Glycosidase</keyword>
<dbReference type="CDD" id="cd00056">
    <property type="entry name" value="ENDO3c"/>
    <property type="match status" value="1"/>
</dbReference>
<dbReference type="GO" id="GO:0035485">
    <property type="term" value="F:adenine/guanine mispair binding"/>
    <property type="evidence" value="ECO:0007669"/>
    <property type="project" value="TreeGrafter"/>
</dbReference>
<dbReference type="GO" id="GO:0000701">
    <property type="term" value="F:purine-specific mismatch base pair DNA N-glycosylase activity"/>
    <property type="evidence" value="ECO:0007669"/>
    <property type="project" value="TreeGrafter"/>
</dbReference>
<evidence type="ECO:0000256" key="8">
    <source>
        <dbReference type="ARBA" id="ARBA00023204"/>
    </source>
</evidence>
<evidence type="ECO:0000256" key="1">
    <source>
        <dbReference type="ARBA" id="ARBA00001966"/>
    </source>
</evidence>
<evidence type="ECO:0000256" key="3">
    <source>
        <dbReference type="ARBA" id="ARBA00022723"/>
    </source>
</evidence>
<protein>
    <recommendedName>
        <fullName evidence="10">HhH-GPD domain-containing protein</fullName>
    </recommendedName>
</protein>
<comment type="similarity">
    <text evidence="2">Belongs to the Nth/MutY family.</text>
</comment>
<dbReference type="InterPro" id="IPR003265">
    <property type="entry name" value="HhH-GPD_domain"/>
</dbReference>
<evidence type="ECO:0000313" key="11">
    <source>
        <dbReference type="EMBL" id="KKK90248.1"/>
    </source>
</evidence>
<keyword evidence="4" id="KW-0227">DNA damage</keyword>
<keyword evidence="6" id="KW-0408">Iron</keyword>
<keyword evidence="3" id="KW-0479">Metal-binding</keyword>
<comment type="caution">
    <text evidence="11">The sequence shown here is derived from an EMBL/GenBank/DDBJ whole genome shotgun (WGS) entry which is preliminary data.</text>
</comment>
<dbReference type="SUPFAM" id="SSF48150">
    <property type="entry name" value="DNA-glycosylase"/>
    <property type="match status" value="1"/>
</dbReference>
<evidence type="ECO:0000256" key="7">
    <source>
        <dbReference type="ARBA" id="ARBA00023014"/>
    </source>
</evidence>
<dbReference type="Gene3D" id="1.10.340.30">
    <property type="entry name" value="Hypothetical protein, domain 2"/>
    <property type="match status" value="1"/>
</dbReference>
<dbReference type="InterPro" id="IPR011257">
    <property type="entry name" value="DNA_glycosylase"/>
</dbReference>
<evidence type="ECO:0000259" key="10">
    <source>
        <dbReference type="Pfam" id="PF00730"/>
    </source>
</evidence>
<dbReference type="InterPro" id="IPR044298">
    <property type="entry name" value="MIG/MutY"/>
</dbReference>
<dbReference type="GO" id="GO:0006284">
    <property type="term" value="P:base-excision repair"/>
    <property type="evidence" value="ECO:0007669"/>
    <property type="project" value="InterPro"/>
</dbReference>
<organism evidence="11">
    <name type="scientific">marine sediment metagenome</name>
    <dbReference type="NCBI Taxonomy" id="412755"/>
    <lineage>
        <taxon>unclassified sequences</taxon>
        <taxon>metagenomes</taxon>
        <taxon>ecological metagenomes</taxon>
    </lineage>
</organism>
<reference evidence="11" key="1">
    <citation type="journal article" date="2015" name="Nature">
        <title>Complex archaea that bridge the gap between prokaryotes and eukaryotes.</title>
        <authorList>
            <person name="Spang A."/>
            <person name="Saw J.H."/>
            <person name="Jorgensen S.L."/>
            <person name="Zaremba-Niedzwiedzka K."/>
            <person name="Martijn J."/>
            <person name="Lind A.E."/>
            <person name="van Eijk R."/>
            <person name="Schleper C."/>
            <person name="Guy L."/>
            <person name="Ettema T.J."/>
        </authorList>
    </citation>
    <scope>NUCLEOTIDE SEQUENCE</scope>
</reference>
<dbReference type="AlphaFoldDB" id="A0A0F8Z920"/>
<gene>
    <name evidence="11" type="ORF">LCGC14_2725000</name>
</gene>
<keyword evidence="5" id="KW-0378">Hydrolase</keyword>
<keyword evidence="7" id="KW-0411">Iron-sulfur</keyword>
<dbReference type="GO" id="GO:0006298">
    <property type="term" value="P:mismatch repair"/>
    <property type="evidence" value="ECO:0007669"/>
    <property type="project" value="TreeGrafter"/>
</dbReference>
<dbReference type="EMBL" id="LAZR01049183">
    <property type="protein sequence ID" value="KKK90248.1"/>
    <property type="molecule type" value="Genomic_DNA"/>
</dbReference>
<sequence length="114" mass="13437">MVKHFQDIIHNFYRQYGREFPFRKNVTPYNVLVSEIMLQQTQTGRVSEKFLKFIKRFPDFSRLSKASLEDVLKAWQGLGYNRRALALKKIANIVITDHKGKLPHSIEVLKSFPQ</sequence>
<dbReference type="GO" id="GO:0046872">
    <property type="term" value="F:metal ion binding"/>
    <property type="evidence" value="ECO:0007669"/>
    <property type="project" value="UniProtKB-KW"/>
</dbReference>
<evidence type="ECO:0000256" key="6">
    <source>
        <dbReference type="ARBA" id="ARBA00023004"/>
    </source>
</evidence>
<dbReference type="GO" id="GO:0034039">
    <property type="term" value="F:8-oxo-7,8-dihydroguanine DNA N-glycosylase activity"/>
    <property type="evidence" value="ECO:0007669"/>
    <property type="project" value="TreeGrafter"/>
</dbReference>
<dbReference type="GO" id="GO:0032357">
    <property type="term" value="F:oxidized purine DNA binding"/>
    <property type="evidence" value="ECO:0007669"/>
    <property type="project" value="TreeGrafter"/>
</dbReference>
<evidence type="ECO:0000256" key="5">
    <source>
        <dbReference type="ARBA" id="ARBA00022801"/>
    </source>
</evidence>
<dbReference type="PANTHER" id="PTHR42944:SF1">
    <property type="entry name" value="ADENINE DNA GLYCOSYLASE"/>
    <property type="match status" value="1"/>
</dbReference>
<keyword evidence="8" id="KW-0234">DNA repair</keyword>
<proteinExistence type="inferred from homology"/>
<accession>A0A0F8Z920</accession>
<evidence type="ECO:0000256" key="2">
    <source>
        <dbReference type="ARBA" id="ARBA00008343"/>
    </source>
</evidence>
<comment type="cofactor">
    <cofactor evidence="1">
        <name>[4Fe-4S] cluster</name>
        <dbReference type="ChEBI" id="CHEBI:49883"/>
    </cofactor>
</comment>